<dbReference type="GO" id="GO:0019290">
    <property type="term" value="P:siderophore biosynthetic process"/>
    <property type="evidence" value="ECO:0007669"/>
    <property type="project" value="InterPro"/>
</dbReference>
<dbReference type="GO" id="GO:0016881">
    <property type="term" value="F:acid-amino acid ligase activity"/>
    <property type="evidence" value="ECO:0007669"/>
    <property type="project" value="UniProtKB-ARBA"/>
</dbReference>
<dbReference type="Gene3D" id="3.40.630.30">
    <property type="match status" value="1"/>
</dbReference>
<dbReference type="InterPro" id="IPR037455">
    <property type="entry name" value="LucA/IucC-like"/>
</dbReference>
<dbReference type="Pfam" id="PF06276">
    <property type="entry name" value="FhuF"/>
    <property type="match status" value="1"/>
</dbReference>
<dbReference type="EMBL" id="NWUO01000017">
    <property type="protein sequence ID" value="PNS10347.1"/>
    <property type="molecule type" value="Genomic_DNA"/>
</dbReference>
<keyword evidence="4" id="KW-1185">Reference proteome</keyword>
<dbReference type="SMART" id="SM01006">
    <property type="entry name" value="AlcB"/>
    <property type="match status" value="1"/>
</dbReference>
<evidence type="ECO:0000313" key="3">
    <source>
        <dbReference type="EMBL" id="PNS10347.1"/>
    </source>
</evidence>
<accession>A0A2K1Q5V3</accession>
<evidence type="ECO:0000256" key="1">
    <source>
        <dbReference type="ARBA" id="ARBA00004924"/>
    </source>
</evidence>
<dbReference type="Pfam" id="PF13523">
    <property type="entry name" value="Acetyltransf_8"/>
    <property type="match status" value="1"/>
</dbReference>
<dbReference type="InterPro" id="IPR007310">
    <property type="entry name" value="Aerobactin_biosyn_IucA/IucC_N"/>
</dbReference>
<dbReference type="Pfam" id="PF04183">
    <property type="entry name" value="IucA_IucC"/>
    <property type="match status" value="1"/>
</dbReference>
<protein>
    <submittedName>
        <fullName evidence="3">Transcriptional regulator</fullName>
    </submittedName>
</protein>
<organism evidence="3 4">
    <name type="scientific">Mixta theicola</name>
    <dbReference type="NCBI Taxonomy" id="1458355"/>
    <lineage>
        <taxon>Bacteria</taxon>
        <taxon>Pseudomonadati</taxon>
        <taxon>Pseudomonadota</taxon>
        <taxon>Gammaproteobacteria</taxon>
        <taxon>Enterobacterales</taxon>
        <taxon>Erwiniaceae</taxon>
        <taxon>Mixta</taxon>
    </lineage>
</organism>
<evidence type="ECO:0000313" key="4">
    <source>
        <dbReference type="Proteomes" id="UP000236345"/>
    </source>
</evidence>
<feature type="domain" description="Acyltransferase MbtK/IucB-like conserved" evidence="2">
    <location>
        <begin position="17"/>
        <end position="64"/>
    </location>
</feature>
<gene>
    <name evidence="3" type="ORF">COO59_18010</name>
</gene>
<dbReference type="GO" id="GO:0016746">
    <property type="term" value="F:acyltransferase activity"/>
    <property type="evidence" value="ECO:0007669"/>
    <property type="project" value="InterPro"/>
</dbReference>
<dbReference type="SUPFAM" id="SSF55729">
    <property type="entry name" value="Acyl-CoA N-acyltransferases (Nat)"/>
    <property type="match status" value="1"/>
</dbReference>
<comment type="caution">
    <text evidence="3">The sequence shown here is derived from an EMBL/GenBank/DDBJ whole genome shotgun (WGS) entry which is preliminary data.</text>
</comment>
<dbReference type="RefSeq" id="WP_103061114.1">
    <property type="nucleotide sequence ID" value="NZ_BSOF01000002.1"/>
</dbReference>
<dbReference type="AlphaFoldDB" id="A0A2K1Q5V3"/>
<proteinExistence type="predicted"/>
<dbReference type="InterPro" id="IPR019432">
    <property type="entry name" value="Acyltransferase_MbtK/IucB-like"/>
</dbReference>
<dbReference type="InterPro" id="IPR022770">
    <property type="entry name" value="IucA/IucC-like_C"/>
</dbReference>
<dbReference type="Gene3D" id="1.10.510.40">
    <property type="match status" value="1"/>
</dbReference>
<dbReference type="Gene3D" id="3.30.310.280">
    <property type="match status" value="1"/>
</dbReference>
<dbReference type="PANTHER" id="PTHR34384">
    <property type="entry name" value="L-2,3-DIAMINOPROPANOATE--CITRATE LIGASE"/>
    <property type="match status" value="1"/>
</dbReference>
<dbReference type="Proteomes" id="UP000236345">
    <property type="component" value="Unassembled WGS sequence"/>
</dbReference>
<dbReference type="Gene3D" id="6.10.250.3370">
    <property type="match status" value="1"/>
</dbReference>
<dbReference type="InterPro" id="IPR016181">
    <property type="entry name" value="Acyl_CoA_acyltransferase"/>
</dbReference>
<evidence type="ECO:0000259" key="2">
    <source>
        <dbReference type="SMART" id="SM01006"/>
    </source>
</evidence>
<dbReference type="PANTHER" id="PTHR34384:SF6">
    <property type="entry name" value="STAPHYLOFERRIN B SYNTHASE"/>
    <property type="match status" value="1"/>
</dbReference>
<sequence length="785" mass="89647">MSFLYRCKRPAGDFTLRSLNADDAPLIHRWVTQEYARFWGMQNDTLEQVASFYQRLTANDPQAAIIGLCNDEPVFLMEFYRAGQDEVGKHYPARPDDYGMHILIAPVEKPLPQFSWQVFSTVMDYLFSLPQVRRVVVEPDVRNEKIHRLNKRAGFRYQHTIDMGHKTAWLAFCQREDYQQAQLQEQLQMTTTQPLLNGQHLSDANWTLANRLLVRKAIAEFAHEKLISPTPGADDSYQLAVPGGEAVYAFRARRLALDHWQIDVDSLEKHENGEPRPLDALQFIIEFNQQIGIPAAMLATYMEEITSTLCSSVYKLQKGNPDSAALVKADFQTVEAAMTEGHPCFVANNGRIGFDARDYLAYAPEAATPVRLVWVAVHTRNAHFSSLDTLSYQQLMQEELGENTVAAFNARLQALAVNPQDYLFMPVHPWQWQNKLLTVFAPDIAARDIIWLGEGEDNYQAQQSIRTFFNRSQPAKRYVKTALSVLNMGFMRGLSPYYMATTPAVNQWLEGVVSQDRWLRQCDFRLLREVAAIGYHNRYYERAIQGDSAWKKMFAALWRDNPVAKLRPGQRLMTMASLLHIDQHQQALLPALIADSGLDAQTWIDRYLTCYLSPLLHCFYQHDIVFMPHGENLILLLENNVPVSAYMKDIGEEIAVLNPDAVLPEKAQRLAVDVPENLKVLSIFTDVFDCIFRFVSAILDDSGTLPEARFWQRVAQCVHDYQQAHPQLAHKFARYNLFTPVFALSCLNRLQLANNQQMINLADPAENLKFAGELTNPIAAFAHQE</sequence>
<name>A0A2K1Q5V3_9GAMM</name>
<reference evidence="4" key="1">
    <citation type="submission" date="2017-09" db="EMBL/GenBank/DDBJ databases">
        <authorList>
            <person name="Palmer M."/>
            <person name="Steenkamp E.T."/>
            <person name="Coetzee M.P."/>
            <person name="Avontuur J.R."/>
            <person name="Van Zyl E."/>
            <person name="Chan W.-Y."/>
            <person name="Blom J."/>
            <person name="Venter S.N."/>
        </authorList>
    </citation>
    <scope>NUCLEOTIDE SEQUENCE [LARGE SCALE GENOMIC DNA]</scope>
    <source>
        <strain evidence="4">QC88-366</strain>
    </source>
</reference>
<comment type="pathway">
    <text evidence="1">Siderophore biosynthesis.</text>
</comment>
<dbReference type="OrthoDB" id="495728at2"/>